<dbReference type="PANTHER" id="PTHR46672">
    <property type="entry name" value="OS08G0495500 PROTEIN-RELATED"/>
    <property type="match status" value="1"/>
</dbReference>
<dbReference type="ExpressionAtlas" id="M1C0U8">
    <property type="expression patterns" value="baseline and differential"/>
</dbReference>
<dbReference type="Proteomes" id="UP000011115">
    <property type="component" value="Unassembled WGS sequence"/>
</dbReference>
<dbReference type="OrthoDB" id="6359816at2759"/>
<proteinExistence type="predicted"/>
<dbReference type="HOGENOM" id="CLU_1681026_0_0_1"/>
<gene>
    <name evidence="1" type="primary">LOC102600340</name>
</gene>
<dbReference type="InterPro" id="IPR044714">
    <property type="entry name" value="AtSIBP1-like"/>
</dbReference>
<dbReference type="AlphaFoldDB" id="M1C0U8"/>
<reference evidence="1" key="2">
    <citation type="submission" date="2015-06" db="UniProtKB">
        <authorList>
            <consortium name="EnsemblPlants"/>
        </authorList>
    </citation>
    <scope>IDENTIFICATION</scope>
    <source>
        <strain evidence="1">DM1-3 516 R44</strain>
    </source>
</reference>
<reference evidence="2" key="1">
    <citation type="journal article" date="2011" name="Nature">
        <title>Genome sequence and analysis of the tuber crop potato.</title>
        <authorList>
            <consortium name="The Potato Genome Sequencing Consortium"/>
        </authorList>
    </citation>
    <scope>NUCLEOTIDE SEQUENCE [LARGE SCALE GENOMIC DNA]</scope>
    <source>
        <strain evidence="2">cv. DM1-3 516 R44</strain>
    </source>
</reference>
<evidence type="ECO:0000313" key="1">
    <source>
        <dbReference type="EnsemblPlants" id="PGSC0003DMT400057324"/>
    </source>
</evidence>
<organism evidence="1 2">
    <name type="scientific">Solanum tuberosum</name>
    <name type="common">Potato</name>
    <dbReference type="NCBI Taxonomy" id="4113"/>
    <lineage>
        <taxon>Eukaryota</taxon>
        <taxon>Viridiplantae</taxon>
        <taxon>Streptophyta</taxon>
        <taxon>Embryophyta</taxon>
        <taxon>Tracheophyta</taxon>
        <taxon>Spermatophyta</taxon>
        <taxon>Magnoliopsida</taxon>
        <taxon>eudicotyledons</taxon>
        <taxon>Gunneridae</taxon>
        <taxon>Pentapetalae</taxon>
        <taxon>asterids</taxon>
        <taxon>lamiids</taxon>
        <taxon>Solanales</taxon>
        <taxon>Solanaceae</taxon>
        <taxon>Solanoideae</taxon>
        <taxon>Solaneae</taxon>
        <taxon>Solanum</taxon>
    </lineage>
</organism>
<protein>
    <submittedName>
        <fullName evidence="1">BTB/POZ domain-containing protein</fullName>
    </submittedName>
</protein>
<keyword evidence="2" id="KW-1185">Reference proteome</keyword>
<accession>M1C0U8</accession>
<dbReference type="EnsemblPlants" id="PGSC0003DMT400057324">
    <property type="protein sequence ID" value="PGSC0003DMT400057324"/>
    <property type="gene ID" value="PGSC0003DMG400022260"/>
</dbReference>
<sequence length="157" mass="18039">MSDSAYRVDTTSRLAQWRIDNLASCTYRKSDPFKIGKWNWHLAVEKNRTLSIKLYPEISNFTRENPPIASFIIRLISSLGDRKTLIHPEVIEKQLKSSDDFVWPIEIPLTGKFIIDVEFLDLKTATPNTEKSSVKSSTKFLLLGKDSDVFFELKGKN</sequence>
<name>M1C0U8_SOLTU</name>
<dbReference type="Gramene" id="PGSC0003DMT400057324">
    <property type="protein sequence ID" value="PGSC0003DMT400057324"/>
    <property type="gene ID" value="PGSC0003DMG400022260"/>
</dbReference>
<evidence type="ECO:0000313" key="2">
    <source>
        <dbReference type="Proteomes" id="UP000011115"/>
    </source>
</evidence>
<dbReference type="PANTHER" id="PTHR46672:SF4">
    <property type="entry name" value="OS08G0495500 PROTEIN"/>
    <property type="match status" value="1"/>
</dbReference>